<dbReference type="Gene3D" id="3.40.50.300">
    <property type="entry name" value="P-loop containing nucleotide triphosphate hydrolases"/>
    <property type="match status" value="1"/>
</dbReference>
<evidence type="ECO:0000313" key="3">
    <source>
        <dbReference type="EMBL" id="MFB6393792.1"/>
    </source>
</evidence>
<name>A0ABV5CP58_9ACTN</name>
<proteinExistence type="predicted"/>
<keyword evidence="2" id="KW-0812">Transmembrane</keyword>
<keyword evidence="2" id="KW-1133">Transmembrane helix</keyword>
<accession>A0ABV5CP58</accession>
<feature type="region of interest" description="Disordered" evidence="1">
    <location>
        <begin position="77"/>
        <end position="101"/>
    </location>
</feature>
<evidence type="ECO:0000256" key="2">
    <source>
        <dbReference type="SAM" id="Phobius"/>
    </source>
</evidence>
<evidence type="ECO:0000256" key="1">
    <source>
        <dbReference type="SAM" id="MobiDB-lite"/>
    </source>
</evidence>
<gene>
    <name evidence="3" type="ORF">AAFH96_11810</name>
</gene>
<keyword evidence="2" id="KW-0472">Membrane</keyword>
<dbReference type="RefSeq" id="WP_375734166.1">
    <property type="nucleotide sequence ID" value="NZ_JBCGDC010000026.1"/>
</dbReference>
<evidence type="ECO:0000313" key="4">
    <source>
        <dbReference type="Proteomes" id="UP001582793"/>
    </source>
</evidence>
<organism evidence="3 4">
    <name type="scientific">Polymorphospora lycopeni</name>
    <dbReference type="NCBI Taxonomy" id="3140240"/>
    <lineage>
        <taxon>Bacteria</taxon>
        <taxon>Bacillati</taxon>
        <taxon>Actinomycetota</taxon>
        <taxon>Actinomycetes</taxon>
        <taxon>Micromonosporales</taxon>
        <taxon>Micromonosporaceae</taxon>
        <taxon>Polymorphospora</taxon>
    </lineage>
</organism>
<feature type="transmembrane region" description="Helical" evidence="2">
    <location>
        <begin position="49"/>
        <end position="68"/>
    </location>
</feature>
<dbReference type="Proteomes" id="UP001582793">
    <property type="component" value="Unassembled WGS sequence"/>
</dbReference>
<dbReference type="InterPro" id="IPR027417">
    <property type="entry name" value="P-loop_NTPase"/>
</dbReference>
<keyword evidence="4" id="KW-1185">Reference proteome</keyword>
<protein>
    <submittedName>
        <fullName evidence="3">Uncharacterized protein</fullName>
    </submittedName>
</protein>
<dbReference type="EMBL" id="JBCGDC010000026">
    <property type="protein sequence ID" value="MFB6393792.1"/>
    <property type="molecule type" value="Genomic_DNA"/>
</dbReference>
<comment type="caution">
    <text evidence="3">The sequence shown here is derived from an EMBL/GenBank/DDBJ whole genome shotgun (WGS) entry which is preliminary data.</text>
</comment>
<sequence>MPRPIRKATCPPRPAEDGVPALLLAGLTKTFGDATAVDHVDLSVPAGSFFGLVGPNGAGMVLLGIFLVHQAIRLTRKSGRPAPVRPGDRSSGRVDQEFESV</sequence>
<feature type="compositionally biased region" description="Basic and acidic residues" evidence="1">
    <location>
        <begin position="86"/>
        <end position="101"/>
    </location>
</feature>
<reference evidence="3 4" key="1">
    <citation type="submission" date="2024-04" db="EMBL/GenBank/DDBJ databases">
        <title>Polymorphospora sp. isolated from Baiyangdian Lake in Xiong'an New Area.</title>
        <authorList>
            <person name="Zhang X."/>
            <person name="Liu J."/>
        </authorList>
    </citation>
    <scope>NUCLEOTIDE SEQUENCE [LARGE SCALE GENOMIC DNA]</scope>
    <source>
        <strain evidence="3 4">2-325</strain>
    </source>
</reference>
<dbReference type="SUPFAM" id="SSF52540">
    <property type="entry name" value="P-loop containing nucleoside triphosphate hydrolases"/>
    <property type="match status" value="1"/>
</dbReference>